<feature type="non-terminal residue" evidence="2">
    <location>
        <position position="1"/>
    </location>
</feature>
<dbReference type="EMBL" id="QXGA01005683">
    <property type="protein sequence ID" value="KAE9066122.1"/>
    <property type="molecule type" value="Genomic_DNA"/>
</dbReference>
<dbReference type="AlphaFoldDB" id="A0A6A3PZX3"/>
<accession>A0A6A3PZX3</accession>
<dbReference type="PANTHER" id="PTHR37558:SF1">
    <property type="entry name" value="HTH CENPB-TYPE DOMAIN-CONTAINING PROTEIN"/>
    <property type="match status" value="1"/>
</dbReference>
<feature type="compositionally biased region" description="Basic and acidic residues" evidence="1">
    <location>
        <begin position="205"/>
        <end position="219"/>
    </location>
</feature>
<evidence type="ECO:0000313" key="2">
    <source>
        <dbReference type="EMBL" id="KAE9066122.1"/>
    </source>
</evidence>
<protein>
    <recommendedName>
        <fullName evidence="4">No apical meristem-associated C-terminal domain-containing protein</fullName>
    </recommendedName>
</protein>
<evidence type="ECO:0008006" key="4">
    <source>
        <dbReference type="Google" id="ProtNLM"/>
    </source>
</evidence>
<dbReference type="Proteomes" id="UP000440732">
    <property type="component" value="Unassembled WGS sequence"/>
</dbReference>
<organism evidence="2 3">
    <name type="scientific">Phytophthora fragariae</name>
    <dbReference type="NCBI Taxonomy" id="53985"/>
    <lineage>
        <taxon>Eukaryota</taxon>
        <taxon>Sar</taxon>
        <taxon>Stramenopiles</taxon>
        <taxon>Oomycota</taxon>
        <taxon>Peronosporomycetes</taxon>
        <taxon>Peronosporales</taxon>
        <taxon>Peronosporaceae</taxon>
        <taxon>Phytophthora</taxon>
    </lineage>
</organism>
<reference evidence="2 3" key="1">
    <citation type="submission" date="2018-08" db="EMBL/GenBank/DDBJ databases">
        <title>Genomic investigation of the strawberry pathogen Phytophthora fragariae indicates pathogenicity is determined by transcriptional variation in three key races.</title>
        <authorList>
            <person name="Adams T.M."/>
            <person name="Armitage A.D."/>
            <person name="Sobczyk M.K."/>
            <person name="Bates H.J."/>
            <person name="Dunwell J.M."/>
            <person name="Nellist C.F."/>
            <person name="Harrison R.J."/>
        </authorList>
    </citation>
    <scope>NUCLEOTIDE SEQUENCE [LARGE SCALE GENOMIC DNA]</scope>
    <source>
        <strain evidence="2 3">NOV-5</strain>
    </source>
</reference>
<feature type="region of interest" description="Disordered" evidence="1">
    <location>
        <begin position="205"/>
        <end position="253"/>
    </location>
</feature>
<sequence length="344" mass="38564">IQHVDNTESASSDDQSRGPYSSGEPLARMTDSSEESLPSETVLEVDESSAFSTPTKQQGEAQQAQKNFTAGDDLILLRAANTVKPWEAPYGTANGVMKCFDQIARMCSDTPTFVKDKPGTSPRTRFDKLVKQFREAECASHRASRTSEEYEERDVLLQDTVQRMDGWKSLREEEKQYERAKRDGIEASGALMRRLAMGELEDEIHADSQSGDKDVDPDRVFPATEASSPSSGQKRGVLSTKGRSRKTTKSEKMHAVTDAIAIAIEGMAGGNAEKYTYLNNRLNFEKEEAAKKRQHEEMMEKRREDAERAREERLLSAERAREKFMMQLLQVALRHGNNNGSEAV</sequence>
<evidence type="ECO:0000313" key="3">
    <source>
        <dbReference type="Proteomes" id="UP000440732"/>
    </source>
</evidence>
<feature type="region of interest" description="Disordered" evidence="1">
    <location>
        <begin position="290"/>
        <end position="310"/>
    </location>
</feature>
<evidence type="ECO:0000256" key="1">
    <source>
        <dbReference type="SAM" id="MobiDB-lite"/>
    </source>
</evidence>
<feature type="compositionally biased region" description="Polar residues" evidence="1">
    <location>
        <begin position="49"/>
        <end position="66"/>
    </location>
</feature>
<feature type="region of interest" description="Disordered" evidence="1">
    <location>
        <begin position="1"/>
        <end position="66"/>
    </location>
</feature>
<gene>
    <name evidence="2" type="ORF">PF006_g30311</name>
</gene>
<dbReference type="PANTHER" id="PTHR37558">
    <property type="entry name" value="HTH CENPB-TYPE DOMAIN-CONTAINING PROTEIN"/>
    <property type="match status" value="1"/>
</dbReference>
<proteinExistence type="predicted"/>
<comment type="caution">
    <text evidence="2">The sequence shown here is derived from an EMBL/GenBank/DDBJ whole genome shotgun (WGS) entry which is preliminary data.</text>
</comment>
<name>A0A6A3PZX3_9STRA</name>